<protein>
    <recommendedName>
        <fullName evidence="3">Beta-galactosidase</fullName>
    </recommendedName>
</protein>
<evidence type="ECO:0000313" key="1">
    <source>
        <dbReference type="EMBL" id="CAK0788828.1"/>
    </source>
</evidence>
<organism evidence="1 2">
    <name type="scientific">Prorocentrum cordatum</name>
    <dbReference type="NCBI Taxonomy" id="2364126"/>
    <lineage>
        <taxon>Eukaryota</taxon>
        <taxon>Sar</taxon>
        <taxon>Alveolata</taxon>
        <taxon>Dinophyceae</taxon>
        <taxon>Prorocentrales</taxon>
        <taxon>Prorocentraceae</taxon>
        <taxon>Prorocentrum</taxon>
    </lineage>
</organism>
<dbReference type="EMBL" id="CAUYUJ010000118">
    <property type="protein sequence ID" value="CAK0788828.1"/>
    <property type="molecule type" value="Genomic_DNA"/>
</dbReference>
<keyword evidence="2" id="KW-1185">Reference proteome</keyword>
<name>A0ABN9P7Y3_9DINO</name>
<evidence type="ECO:0000313" key="2">
    <source>
        <dbReference type="Proteomes" id="UP001189429"/>
    </source>
</evidence>
<proteinExistence type="predicted"/>
<sequence>MRGSHWICADVFVCSPGPLEDTAVPEQPLFSLGLPSGCAPPGMPTAHDAEHAAAAGAAVHRPGSLRASVRDVVRCAGKASAWAYRQRAWPLGAGAPAEGPRQEGAATSGLSERLRLHVEFDWEASSCAALVDGRVEGPFGFAEFGGAEPTVDQVRLQLSPEMGVDFAQLLVA</sequence>
<reference evidence="1" key="1">
    <citation type="submission" date="2023-10" db="EMBL/GenBank/DDBJ databases">
        <authorList>
            <person name="Chen Y."/>
            <person name="Shah S."/>
            <person name="Dougan E. K."/>
            <person name="Thang M."/>
            <person name="Chan C."/>
        </authorList>
    </citation>
    <scope>NUCLEOTIDE SEQUENCE [LARGE SCALE GENOMIC DNA]</scope>
</reference>
<accession>A0ABN9P7Y3</accession>
<dbReference type="Proteomes" id="UP001189429">
    <property type="component" value="Unassembled WGS sequence"/>
</dbReference>
<evidence type="ECO:0008006" key="3">
    <source>
        <dbReference type="Google" id="ProtNLM"/>
    </source>
</evidence>
<gene>
    <name evidence="1" type="ORF">PCOR1329_LOCUS570</name>
</gene>
<comment type="caution">
    <text evidence="1">The sequence shown here is derived from an EMBL/GenBank/DDBJ whole genome shotgun (WGS) entry which is preliminary data.</text>
</comment>